<dbReference type="InterPro" id="IPR016181">
    <property type="entry name" value="Acyl_CoA_acyltransferase"/>
</dbReference>
<dbReference type="Pfam" id="PF13508">
    <property type="entry name" value="Acetyltransf_7"/>
    <property type="match status" value="1"/>
</dbReference>
<dbReference type="GO" id="GO:0016747">
    <property type="term" value="F:acyltransferase activity, transferring groups other than amino-acyl groups"/>
    <property type="evidence" value="ECO:0007669"/>
    <property type="project" value="InterPro"/>
</dbReference>
<dbReference type="EMBL" id="LR796885">
    <property type="protein sequence ID" value="CAB4172412.1"/>
    <property type="molecule type" value="Genomic_DNA"/>
</dbReference>
<organism evidence="2">
    <name type="scientific">uncultured Caudovirales phage</name>
    <dbReference type="NCBI Taxonomy" id="2100421"/>
    <lineage>
        <taxon>Viruses</taxon>
        <taxon>Duplodnaviria</taxon>
        <taxon>Heunggongvirae</taxon>
        <taxon>Uroviricota</taxon>
        <taxon>Caudoviricetes</taxon>
        <taxon>Peduoviridae</taxon>
        <taxon>Maltschvirus</taxon>
        <taxon>Maltschvirus maltsch</taxon>
    </lineage>
</organism>
<dbReference type="SUPFAM" id="SSF55729">
    <property type="entry name" value="Acyl-CoA N-acyltransferases (Nat)"/>
    <property type="match status" value="1"/>
</dbReference>
<name>A0A6J5PMQ9_9CAUD</name>
<proteinExistence type="predicted"/>
<protein>
    <submittedName>
        <fullName evidence="2">GNAT domain containing protein</fullName>
    </submittedName>
</protein>
<accession>A0A6J5PMQ9</accession>
<dbReference type="PROSITE" id="PS51186">
    <property type="entry name" value="GNAT"/>
    <property type="match status" value="1"/>
</dbReference>
<gene>
    <name evidence="2" type="ORF">UFOVP935_3</name>
</gene>
<evidence type="ECO:0000313" key="2">
    <source>
        <dbReference type="EMBL" id="CAB4172412.1"/>
    </source>
</evidence>
<dbReference type="InterPro" id="IPR000182">
    <property type="entry name" value="GNAT_dom"/>
</dbReference>
<evidence type="ECO:0000259" key="1">
    <source>
        <dbReference type="PROSITE" id="PS51186"/>
    </source>
</evidence>
<reference evidence="2" key="1">
    <citation type="submission" date="2020-05" db="EMBL/GenBank/DDBJ databases">
        <authorList>
            <person name="Chiriac C."/>
            <person name="Salcher M."/>
            <person name="Ghai R."/>
            <person name="Kavagutti S V."/>
        </authorList>
    </citation>
    <scope>NUCLEOTIDE SEQUENCE</scope>
</reference>
<sequence length="104" mass="11741">MDGLNERAVIIGDARAIVAESAIISRRLRSRVLELRSVLVPEHLRGQGMGNALLTKICTIADLDGHALFLMPDDDNLESWYYRHGFERIQDDPVVVMLRRPLST</sequence>
<dbReference type="Gene3D" id="3.40.630.30">
    <property type="match status" value="1"/>
</dbReference>
<feature type="domain" description="N-acetyltransferase" evidence="1">
    <location>
        <begin position="1"/>
        <end position="103"/>
    </location>
</feature>